<evidence type="ECO:0000256" key="12">
    <source>
        <dbReference type="ARBA" id="ARBA00023295"/>
    </source>
</evidence>
<name>A0A2S6CJ25_9PEZI</name>
<dbReference type="SUPFAM" id="SSF51445">
    <property type="entry name" value="(Trans)glycosidases"/>
    <property type="match status" value="1"/>
</dbReference>
<dbReference type="PANTHER" id="PTHR42715">
    <property type="entry name" value="BETA-GLUCOSIDASE"/>
    <property type="match status" value="1"/>
</dbReference>
<evidence type="ECO:0000256" key="13">
    <source>
        <dbReference type="ARBA" id="ARBA00023326"/>
    </source>
</evidence>
<dbReference type="InterPro" id="IPR002772">
    <property type="entry name" value="Glyco_hydro_3_C"/>
</dbReference>
<keyword evidence="7 14" id="KW-0732">Signal</keyword>
<organism evidence="16 17">
    <name type="scientific">Cercospora berteroae</name>
    <dbReference type="NCBI Taxonomy" id="357750"/>
    <lineage>
        <taxon>Eukaryota</taxon>
        <taxon>Fungi</taxon>
        <taxon>Dikarya</taxon>
        <taxon>Ascomycota</taxon>
        <taxon>Pezizomycotina</taxon>
        <taxon>Dothideomycetes</taxon>
        <taxon>Dothideomycetidae</taxon>
        <taxon>Mycosphaerellales</taxon>
        <taxon>Mycosphaerellaceae</taxon>
        <taxon>Cercospora</taxon>
    </lineage>
</organism>
<dbReference type="EC" id="3.2.1.21" evidence="5"/>
<feature type="domain" description="Fibronectin type III-like" evidence="15">
    <location>
        <begin position="779"/>
        <end position="846"/>
    </location>
</feature>
<evidence type="ECO:0000256" key="2">
    <source>
        <dbReference type="ARBA" id="ARBA00004613"/>
    </source>
</evidence>
<evidence type="ECO:0000313" key="16">
    <source>
        <dbReference type="EMBL" id="PPJ59718.1"/>
    </source>
</evidence>
<dbReference type="GO" id="GO:0008422">
    <property type="term" value="F:beta-glucosidase activity"/>
    <property type="evidence" value="ECO:0007669"/>
    <property type="project" value="UniProtKB-EC"/>
</dbReference>
<evidence type="ECO:0000256" key="7">
    <source>
        <dbReference type="ARBA" id="ARBA00022729"/>
    </source>
</evidence>
<evidence type="ECO:0000256" key="4">
    <source>
        <dbReference type="ARBA" id="ARBA00005336"/>
    </source>
</evidence>
<proteinExistence type="inferred from homology"/>
<dbReference type="InterPro" id="IPR001764">
    <property type="entry name" value="Glyco_hydro_3_N"/>
</dbReference>
<dbReference type="Pfam" id="PF01915">
    <property type="entry name" value="Glyco_hydro_3_C"/>
    <property type="match status" value="1"/>
</dbReference>
<keyword evidence="9" id="KW-0136">Cellulose degradation</keyword>
<dbReference type="SUPFAM" id="SSF52279">
    <property type="entry name" value="Beta-D-glucan exohydrolase, C-terminal domain"/>
    <property type="match status" value="1"/>
</dbReference>
<keyword evidence="17" id="KW-1185">Reference proteome</keyword>
<dbReference type="Proteomes" id="UP000237631">
    <property type="component" value="Unassembled WGS sequence"/>
</dbReference>
<evidence type="ECO:0000256" key="8">
    <source>
        <dbReference type="ARBA" id="ARBA00022801"/>
    </source>
</evidence>
<dbReference type="AlphaFoldDB" id="A0A2S6CJ25"/>
<keyword evidence="13" id="KW-0624">Polysaccharide degradation</keyword>
<dbReference type="Gene3D" id="3.40.50.1700">
    <property type="entry name" value="Glycoside hydrolase family 3 C-terminal domain"/>
    <property type="match status" value="1"/>
</dbReference>
<comment type="catalytic activity">
    <reaction evidence="1">
        <text>Hydrolysis of terminal, non-reducing beta-D-glucosyl residues with release of beta-D-glucose.</text>
        <dbReference type="EC" id="3.2.1.21"/>
    </reaction>
</comment>
<accession>A0A2S6CJ25</accession>
<keyword evidence="10" id="KW-0325">Glycoprotein</keyword>
<comment type="pathway">
    <text evidence="3">Glycan metabolism; cellulose degradation.</text>
</comment>
<reference evidence="17" key="1">
    <citation type="journal article" date="2017" name="bioRxiv">
        <title>Conservation of a gene cluster reveals novel cercosporin biosynthetic mechanisms and extends production to the genus Colletotrichum.</title>
        <authorList>
            <person name="de Jonge R."/>
            <person name="Ebert M.K."/>
            <person name="Huitt-Roehl C.R."/>
            <person name="Pal P."/>
            <person name="Suttle J.C."/>
            <person name="Spanner R.E."/>
            <person name="Neubauer J.D."/>
            <person name="Jurick W.M.II."/>
            <person name="Stott K.A."/>
            <person name="Secor G.A."/>
            <person name="Thomma B.P.H.J."/>
            <person name="Van de Peer Y."/>
            <person name="Townsend C.A."/>
            <person name="Bolton M.D."/>
        </authorList>
    </citation>
    <scope>NUCLEOTIDE SEQUENCE [LARGE SCALE GENOMIC DNA]</scope>
    <source>
        <strain evidence="17">CBS538.71</strain>
    </source>
</reference>
<evidence type="ECO:0000256" key="11">
    <source>
        <dbReference type="ARBA" id="ARBA00023277"/>
    </source>
</evidence>
<gene>
    <name evidence="16" type="ORF">CBER1_10807</name>
</gene>
<evidence type="ECO:0000256" key="14">
    <source>
        <dbReference type="SAM" id="SignalP"/>
    </source>
</evidence>
<dbReference type="InterPro" id="IPR013783">
    <property type="entry name" value="Ig-like_fold"/>
</dbReference>
<comment type="similarity">
    <text evidence="4">Belongs to the glycosyl hydrolase 3 family.</text>
</comment>
<dbReference type="Pfam" id="PF14310">
    <property type="entry name" value="Fn3-like"/>
    <property type="match status" value="1"/>
</dbReference>
<dbReference type="STRING" id="357750.A0A2S6CJ25"/>
<dbReference type="Gene3D" id="3.20.20.300">
    <property type="entry name" value="Glycoside hydrolase, family 3, N-terminal domain"/>
    <property type="match status" value="1"/>
</dbReference>
<dbReference type="Gene3D" id="2.60.40.10">
    <property type="entry name" value="Immunoglobulins"/>
    <property type="match status" value="1"/>
</dbReference>
<dbReference type="EMBL" id="PNEN01000359">
    <property type="protein sequence ID" value="PPJ59718.1"/>
    <property type="molecule type" value="Genomic_DNA"/>
</dbReference>
<comment type="caution">
    <text evidence="16">The sequence shown here is derived from an EMBL/GenBank/DDBJ whole genome shotgun (WGS) entry which is preliminary data.</text>
</comment>
<evidence type="ECO:0000259" key="15">
    <source>
        <dbReference type="SMART" id="SM01217"/>
    </source>
</evidence>
<dbReference type="PRINTS" id="PR00133">
    <property type="entry name" value="GLHYDRLASE3"/>
</dbReference>
<sequence>MVSTRWILATFACRLVTTRAQAPDSSRLANVLFSIGLVPDEGLASAAANILVGGAEAASDALQQALSAPGIAEGKKTEGELFYSYGRSPPVYPSPDGTGASDWTDAYEKAKALVRQMTDEEKNNVTTPSLETRGCAGFTGSVQRLGFPGICLNDGPAGVKGPVADNDTRANGFPAQLSVGASWNRGLAYWRAQQMGKEYKAKGVDVALAPVIGPLGRIATGGRNWEGFSNDPYLAGALVEPTIKGLQESVVACAKHFIGNEQETQRNPYLVGYLGESNYTLNASVSANIDDKTMHELYLWPWYDAINAGVGSVMCAYQRINNSYACQNSAALNGLLKGELGFQGFVVNWFAQHSGVATAQTMEMAMPDPQFWGNGTLATAVRNGSLEASRLDDMATRVLASWYKYSTTELTGYENHFDTDVRLPESSAAAFQVAVEGHVLVKNINNALPLNKPAVLSVFGWDSVSGSTADPTQSLGGVGLQNTQTYISGRAFSALTFLQLITGTAPLGTSIPDVALNGTLIAGGGSGACLPSTIIAPYDAILRQAVSDGTKVYNDSRVTTAPVVEDGSGVCVVLINAQSSESADRTTLADKFSDDYVSTIADQCANTIVVIHNAGVRLVDRFFDHENVTAILYAHTPGQSSGDALVELLYGRQSPSGRMPYTVAHAETDYGSLLLPDLPTEQDPQYAQSDFVEGVFIDYRRFMNEGIAPRFEFGYGLTYSNFSYSNFTVAKVAGARFDLAPPDSNLSMPPPEGGLASLYDVLATACVTVTNTGNAAAAEVAQLYVNVPGGGVEQALRGFHKELLQPGESAEYTFDLKRRDLSLWSTEKQHWMLQEGQYEIMVGKSVLDIQATAAISV</sequence>
<dbReference type="OrthoDB" id="416222at2759"/>
<evidence type="ECO:0000256" key="3">
    <source>
        <dbReference type="ARBA" id="ARBA00004987"/>
    </source>
</evidence>
<dbReference type="FunFam" id="3.20.20.300:FF:000002">
    <property type="entry name" value="Probable beta-glucosidase"/>
    <property type="match status" value="1"/>
</dbReference>
<dbReference type="InterPro" id="IPR036881">
    <property type="entry name" value="Glyco_hydro_3_C_sf"/>
</dbReference>
<dbReference type="SMART" id="SM01217">
    <property type="entry name" value="Fn3_like"/>
    <property type="match status" value="1"/>
</dbReference>
<keyword evidence="12" id="KW-0326">Glycosidase</keyword>
<evidence type="ECO:0000256" key="1">
    <source>
        <dbReference type="ARBA" id="ARBA00000448"/>
    </source>
</evidence>
<dbReference type="InterPro" id="IPR017853">
    <property type="entry name" value="GH"/>
</dbReference>
<evidence type="ECO:0000256" key="10">
    <source>
        <dbReference type="ARBA" id="ARBA00023180"/>
    </source>
</evidence>
<dbReference type="GO" id="GO:0005576">
    <property type="term" value="C:extracellular region"/>
    <property type="evidence" value="ECO:0007669"/>
    <property type="project" value="UniProtKB-SubCell"/>
</dbReference>
<evidence type="ECO:0000256" key="6">
    <source>
        <dbReference type="ARBA" id="ARBA00022525"/>
    </source>
</evidence>
<evidence type="ECO:0000313" key="17">
    <source>
        <dbReference type="Proteomes" id="UP000237631"/>
    </source>
</evidence>
<feature type="signal peptide" evidence="14">
    <location>
        <begin position="1"/>
        <end position="20"/>
    </location>
</feature>
<comment type="subcellular location">
    <subcellularLocation>
        <location evidence="2">Secreted</location>
    </subcellularLocation>
</comment>
<feature type="chain" id="PRO_5015466540" description="beta-glucosidase" evidence="14">
    <location>
        <begin position="21"/>
        <end position="857"/>
    </location>
</feature>
<dbReference type="PANTHER" id="PTHR42715:SF5">
    <property type="entry name" value="BETA-GLUCOSIDASE M-RELATED"/>
    <property type="match status" value="1"/>
</dbReference>
<keyword evidence="6" id="KW-0964">Secreted</keyword>
<protein>
    <recommendedName>
        <fullName evidence="5">beta-glucosidase</fullName>
        <ecNumber evidence="5">3.2.1.21</ecNumber>
    </recommendedName>
</protein>
<evidence type="ECO:0000256" key="9">
    <source>
        <dbReference type="ARBA" id="ARBA00023001"/>
    </source>
</evidence>
<dbReference type="InterPro" id="IPR050288">
    <property type="entry name" value="Cellulose_deg_GH3"/>
</dbReference>
<keyword evidence="8" id="KW-0378">Hydrolase</keyword>
<dbReference type="Pfam" id="PF00933">
    <property type="entry name" value="Glyco_hydro_3"/>
    <property type="match status" value="1"/>
</dbReference>
<dbReference type="GO" id="GO:0030245">
    <property type="term" value="P:cellulose catabolic process"/>
    <property type="evidence" value="ECO:0007669"/>
    <property type="project" value="UniProtKB-KW"/>
</dbReference>
<dbReference type="InterPro" id="IPR026891">
    <property type="entry name" value="Fn3-like"/>
</dbReference>
<keyword evidence="11" id="KW-0119">Carbohydrate metabolism</keyword>
<evidence type="ECO:0000256" key="5">
    <source>
        <dbReference type="ARBA" id="ARBA00012744"/>
    </source>
</evidence>
<dbReference type="InterPro" id="IPR036962">
    <property type="entry name" value="Glyco_hydro_3_N_sf"/>
</dbReference>